<dbReference type="EMBL" id="CAJOBS010009317">
    <property type="protein sequence ID" value="CAF4935098.1"/>
    <property type="molecule type" value="Genomic_DNA"/>
</dbReference>
<evidence type="ECO:0000256" key="1">
    <source>
        <dbReference type="PIRSR" id="PIRSR605301-1"/>
    </source>
</evidence>
<dbReference type="PANTHER" id="PTHR22599">
    <property type="entry name" value="MPS ONE BINDER KINASE ACTIVATOR-LIKE MOB"/>
    <property type="match status" value="1"/>
</dbReference>
<gene>
    <name evidence="2" type="ORF">KIK155_LOCUS25498</name>
    <name evidence="3" type="ORF">TOA249_LOCUS33006</name>
</gene>
<protein>
    <submittedName>
        <fullName evidence="2">Uncharacterized protein</fullName>
    </submittedName>
</protein>
<name>A0A818TXD8_9BILA</name>
<feature type="binding site" evidence="1">
    <location>
        <position position="70"/>
    </location>
    <ligand>
        <name>Zn(2+)</name>
        <dbReference type="ChEBI" id="CHEBI:29105"/>
    </ligand>
</feature>
<dbReference type="InterPro" id="IPR005301">
    <property type="entry name" value="MOB_kinase_act_fam"/>
</dbReference>
<organism evidence="2 4">
    <name type="scientific">Rotaria socialis</name>
    <dbReference type="NCBI Taxonomy" id="392032"/>
    <lineage>
        <taxon>Eukaryota</taxon>
        <taxon>Metazoa</taxon>
        <taxon>Spiralia</taxon>
        <taxon>Gnathifera</taxon>
        <taxon>Rotifera</taxon>
        <taxon>Eurotatoria</taxon>
        <taxon>Bdelloidea</taxon>
        <taxon>Philodinida</taxon>
        <taxon>Philodinidae</taxon>
        <taxon>Rotaria</taxon>
    </lineage>
</organism>
<evidence type="ECO:0000313" key="3">
    <source>
        <dbReference type="EMBL" id="CAF4935098.1"/>
    </source>
</evidence>
<dbReference type="Proteomes" id="UP000663838">
    <property type="component" value="Unassembled WGS sequence"/>
</dbReference>
<dbReference type="EMBL" id="CAJNYV010004611">
    <property type="protein sequence ID" value="CAF3683531.1"/>
    <property type="molecule type" value="Genomic_DNA"/>
</dbReference>
<evidence type="ECO:0000313" key="2">
    <source>
        <dbReference type="EMBL" id="CAF3683531.1"/>
    </source>
</evidence>
<accession>A0A818TXD8</accession>
<dbReference type="Pfam" id="PF03637">
    <property type="entry name" value="Mob1_phocein"/>
    <property type="match status" value="1"/>
</dbReference>
<dbReference type="InterPro" id="IPR036703">
    <property type="entry name" value="MOB_kinase_act_sf"/>
</dbReference>
<keyword evidence="1" id="KW-0479">Metal-binding</keyword>
<dbReference type="Proteomes" id="UP000663865">
    <property type="component" value="Unassembled WGS sequence"/>
</dbReference>
<feature type="binding site" evidence="1">
    <location>
        <position position="65"/>
    </location>
    <ligand>
        <name>Zn(2+)</name>
        <dbReference type="ChEBI" id="CHEBI:29105"/>
    </ligand>
</feature>
<sequence>KTRQKLDNSLSNINKEDSTKSNLDINNKLSFPSPEGVDQNEWIAINIVSFFNHINILYGAISHLCTTTTCPIMIGPKNSLYYWVDERGKKVKYSASQYIELAIIFIQKNLSNEAIFPTRFGNYYCISFILED</sequence>
<comment type="caution">
    <text evidence="2">The sequence shown here is derived from an EMBL/GenBank/DDBJ whole genome shotgun (WGS) entry which is preliminary data.</text>
</comment>
<dbReference type="SMART" id="SM01388">
    <property type="entry name" value="Mob1_phocein"/>
    <property type="match status" value="1"/>
</dbReference>
<dbReference type="Gene3D" id="1.20.140.30">
    <property type="entry name" value="MOB kinase activator"/>
    <property type="match status" value="1"/>
</dbReference>
<evidence type="ECO:0000313" key="4">
    <source>
        <dbReference type="Proteomes" id="UP000663865"/>
    </source>
</evidence>
<feature type="non-terminal residue" evidence="2">
    <location>
        <position position="1"/>
    </location>
</feature>
<dbReference type="AlphaFoldDB" id="A0A818TXD8"/>
<keyword evidence="1" id="KW-0862">Zinc</keyword>
<reference evidence="2" key="1">
    <citation type="submission" date="2021-02" db="EMBL/GenBank/DDBJ databases">
        <authorList>
            <person name="Nowell W R."/>
        </authorList>
    </citation>
    <scope>NUCLEOTIDE SEQUENCE</scope>
</reference>
<dbReference type="SUPFAM" id="SSF101152">
    <property type="entry name" value="Mob1/phocein"/>
    <property type="match status" value="1"/>
</dbReference>
<proteinExistence type="predicted"/>